<dbReference type="InterPro" id="IPR036188">
    <property type="entry name" value="FAD/NAD-bd_sf"/>
</dbReference>
<name>A0ABU2H1D9_9ACTN</name>
<evidence type="ECO:0000259" key="4">
    <source>
        <dbReference type="Pfam" id="PF01593"/>
    </source>
</evidence>
<dbReference type="RefSeq" id="WP_310910633.1">
    <property type="nucleotide sequence ID" value="NZ_JAVLVT010000001.1"/>
</dbReference>
<dbReference type="InterPro" id="IPR002937">
    <property type="entry name" value="Amino_oxidase"/>
</dbReference>
<comment type="similarity">
    <text evidence="2">Belongs to the flavin monoamine oxidase family.</text>
</comment>
<evidence type="ECO:0000256" key="3">
    <source>
        <dbReference type="ARBA" id="ARBA00023002"/>
    </source>
</evidence>
<dbReference type="PANTHER" id="PTHR43563:SF1">
    <property type="entry name" value="AMINE OXIDASE [FLAVIN-CONTAINING] B"/>
    <property type="match status" value="1"/>
</dbReference>
<organism evidence="5 6">
    <name type="scientific">Lipingzhangella rawalii</name>
    <dbReference type="NCBI Taxonomy" id="2055835"/>
    <lineage>
        <taxon>Bacteria</taxon>
        <taxon>Bacillati</taxon>
        <taxon>Actinomycetota</taxon>
        <taxon>Actinomycetes</taxon>
        <taxon>Streptosporangiales</taxon>
        <taxon>Nocardiopsidaceae</taxon>
        <taxon>Lipingzhangella</taxon>
    </lineage>
</organism>
<reference evidence="6" key="1">
    <citation type="submission" date="2023-07" db="EMBL/GenBank/DDBJ databases">
        <title>Novel species in the genus Lipingzhangella isolated from Sambhar Salt Lake.</title>
        <authorList>
            <person name="Jiya N."/>
            <person name="Kajale S."/>
            <person name="Sharma A."/>
        </authorList>
    </citation>
    <scope>NUCLEOTIDE SEQUENCE [LARGE SCALE GENOMIC DNA]</scope>
    <source>
        <strain evidence="6">LS1_29</strain>
    </source>
</reference>
<keyword evidence="6" id="KW-1185">Reference proteome</keyword>
<dbReference type="Gene3D" id="3.50.50.60">
    <property type="entry name" value="FAD/NAD(P)-binding domain"/>
    <property type="match status" value="1"/>
</dbReference>
<evidence type="ECO:0000313" key="6">
    <source>
        <dbReference type="Proteomes" id="UP001250214"/>
    </source>
</evidence>
<dbReference type="PRINTS" id="PR00757">
    <property type="entry name" value="AMINEOXDASEF"/>
</dbReference>
<dbReference type="Pfam" id="PF01593">
    <property type="entry name" value="Amino_oxidase"/>
    <property type="match status" value="1"/>
</dbReference>
<keyword evidence="3" id="KW-0560">Oxidoreductase</keyword>
<dbReference type="PANTHER" id="PTHR43563">
    <property type="entry name" value="AMINE OXIDASE"/>
    <property type="match status" value="1"/>
</dbReference>
<dbReference type="Proteomes" id="UP001250214">
    <property type="component" value="Unassembled WGS sequence"/>
</dbReference>
<dbReference type="SUPFAM" id="SSF51905">
    <property type="entry name" value="FAD/NAD(P)-binding domain"/>
    <property type="match status" value="1"/>
</dbReference>
<dbReference type="InterPro" id="IPR001613">
    <property type="entry name" value="Flavin_amine_oxidase"/>
</dbReference>
<gene>
    <name evidence="5" type="ORF">RIF23_02295</name>
</gene>
<dbReference type="SUPFAM" id="SSF54373">
    <property type="entry name" value="FAD-linked reductases, C-terminal domain"/>
    <property type="match status" value="1"/>
</dbReference>
<evidence type="ECO:0000256" key="1">
    <source>
        <dbReference type="ARBA" id="ARBA00001974"/>
    </source>
</evidence>
<feature type="domain" description="Amine oxidase" evidence="4">
    <location>
        <begin position="15"/>
        <end position="438"/>
    </location>
</feature>
<proteinExistence type="inferred from homology"/>
<accession>A0ABU2H1D9</accession>
<evidence type="ECO:0000256" key="2">
    <source>
        <dbReference type="ARBA" id="ARBA00005995"/>
    </source>
</evidence>
<dbReference type="InterPro" id="IPR050703">
    <property type="entry name" value="Flavin_MAO"/>
</dbReference>
<comment type="caution">
    <text evidence="5">The sequence shown here is derived from an EMBL/GenBank/DDBJ whole genome shotgun (WGS) entry which is preliminary data.</text>
</comment>
<evidence type="ECO:0000313" key="5">
    <source>
        <dbReference type="EMBL" id="MDS1269122.1"/>
    </source>
</evidence>
<comment type="cofactor">
    <cofactor evidence="1">
        <name>FAD</name>
        <dbReference type="ChEBI" id="CHEBI:57692"/>
    </cofactor>
</comment>
<protein>
    <submittedName>
        <fullName evidence="5">FAD-dependent oxidoreductase</fullName>
    </submittedName>
</protein>
<dbReference type="EMBL" id="JAVLVT010000001">
    <property type="protein sequence ID" value="MDS1269122.1"/>
    <property type="molecule type" value="Genomic_DNA"/>
</dbReference>
<sequence>MSRSQHDVVVVGAGFAGLSAARALARRGYDVVLLEARDRVGGRTHTRYLSNGTQIDLGGQWLGPTQETMYALAAEFGIATFPTASHGSPVYRIGDRQLEEPPAAVDRLLQRVDNLARDIDPDRPWASANAAYWDSITLRGWLDAQDVGTPDERALVGRMLAGGLQTVEAAEVSMLGLLFYVRSGNGVERLLNMRGGAQQDRVFGGPQAIAQAMADSLGSEVVRHNQRARRVEWDTGVTVHTDTHTFPARQLVMAIPAHIVPELDFSPPLPVTKQIALRSLLPGIGLKLHLVYPTPFWREAGLSGQSNHSTGSITETVDNTVPGDEHGVLTGFAYGVDALALRRLSPTQRPQAVVESLLPVFGQQLREFTDFVEFDWSTESLTQGCFSARFGTHGWMSHGADLMAVTGPLHWAGTEYATVWNGYFEGAVRSGEAAARAVAEQL</sequence>